<dbReference type="SUPFAM" id="SSF49265">
    <property type="entry name" value="Fibronectin type III"/>
    <property type="match status" value="1"/>
</dbReference>
<dbReference type="InterPro" id="IPR013783">
    <property type="entry name" value="Ig-like_fold"/>
</dbReference>
<keyword evidence="1" id="KW-0677">Repeat</keyword>
<feature type="domain" description="Fibronectin type-III" evidence="2">
    <location>
        <begin position="30"/>
        <end position="128"/>
    </location>
</feature>
<reference evidence="3" key="1">
    <citation type="submission" date="2018-05" db="EMBL/GenBank/DDBJ databases">
        <authorList>
            <person name="Lanie J.A."/>
            <person name="Ng W.-L."/>
            <person name="Kazmierczak K.M."/>
            <person name="Andrzejewski T.M."/>
            <person name="Davidsen T.M."/>
            <person name="Wayne K.J."/>
            <person name="Tettelin H."/>
            <person name="Glass J.I."/>
            <person name="Rusch D."/>
            <person name="Podicherti R."/>
            <person name="Tsui H.-C.T."/>
            <person name="Winkler M.E."/>
        </authorList>
    </citation>
    <scope>NUCLEOTIDE SEQUENCE</scope>
</reference>
<evidence type="ECO:0000313" key="3">
    <source>
        <dbReference type="EMBL" id="SVE49070.1"/>
    </source>
</evidence>
<dbReference type="CDD" id="cd00063">
    <property type="entry name" value="FN3"/>
    <property type="match status" value="1"/>
</dbReference>
<dbReference type="SMART" id="SM00060">
    <property type="entry name" value="FN3"/>
    <property type="match status" value="1"/>
</dbReference>
<accession>A0A383DXY8</accession>
<dbReference type="AlphaFoldDB" id="A0A383DXY8"/>
<dbReference type="PRINTS" id="PR00014">
    <property type="entry name" value="FNTYPEIII"/>
</dbReference>
<name>A0A383DXY8_9ZZZZ</name>
<dbReference type="Pfam" id="PF00041">
    <property type="entry name" value="fn3"/>
    <property type="match status" value="1"/>
</dbReference>
<evidence type="ECO:0000259" key="2">
    <source>
        <dbReference type="PROSITE" id="PS50853"/>
    </source>
</evidence>
<proteinExistence type="predicted"/>
<organism evidence="3">
    <name type="scientific">marine metagenome</name>
    <dbReference type="NCBI Taxonomy" id="408172"/>
    <lineage>
        <taxon>unclassified sequences</taxon>
        <taxon>metagenomes</taxon>
        <taxon>ecological metagenomes</taxon>
    </lineage>
</organism>
<gene>
    <name evidence="3" type="ORF">METZ01_LOCUS501924</name>
</gene>
<dbReference type="EMBL" id="UINC01220939">
    <property type="protein sequence ID" value="SVE49070.1"/>
    <property type="molecule type" value="Genomic_DNA"/>
</dbReference>
<dbReference type="InterPro" id="IPR003961">
    <property type="entry name" value="FN3_dom"/>
</dbReference>
<evidence type="ECO:0000256" key="1">
    <source>
        <dbReference type="ARBA" id="ARBA00022737"/>
    </source>
</evidence>
<dbReference type="InterPro" id="IPR050964">
    <property type="entry name" value="Striated_Muscle_Regulatory"/>
</dbReference>
<feature type="non-terminal residue" evidence="3">
    <location>
        <position position="129"/>
    </location>
</feature>
<dbReference type="PROSITE" id="PS50853">
    <property type="entry name" value="FN3"/>
    <property type="match status" value="1"/>
</dbReference>
<dbReference type="PANTHER" id="PTHR13817">
    <property type="entry name" value="TITIN"/>
    <property type="match status" value="1"/>
</dbReference>
<dbReference type="Gene3D" id="2.60.40.10">
    <property type="entry name" value="Immunoglobulins"/>
    <property type="match status" value="1"/>
</dbReference>
<dbReference type="InterPro" id="IPR036116">
    <property type="entry name" value="FN3_sf"/>
</dbReference>
<protein>
    <recommendedName>
        <fullName evidence="2">Fibronectin type-III domain-containing protein</fullName>
    </recommendedName>
</protein>
<sequence length="129" mass="12978">MSSMIRRRLAVFLAVTAIALSLPTTAWAAAPNNPTGLTATAGNTEAALAWTAPTSDGGGGGIATYHVEYSSNNGTTWARVVRANTDAVALTVTGLTNGTSYQFRVMGVNGSDVGPASATAAATPVANYS</sequence>
<dbReference type="PANTHER" id="PTHR13817:SF73">
    <property type="entry name" value="FIBRONECTIN TYPE-III DOMAIN-CONTAINING PROTEIN"/>
    <property type="match status" value="1"/>
</dbReference>